<dbReference type="Proteomes" id="UP000534186">
    <property type="component" value="Unassembled WGS sequence"/>
</dbReference>
<gene>
    <name evidence="1" type="ORF">HDF12_001165</name>
</gene>
<comment type="caution">
    <text evidence="1">The sequence shown here is derived from an EMBL/GenBank/DDBJ whole genome shotgun (WGS) entry which is preliminary data.</text>
</comment>
<evidence type="ECO:0000313" key="2">
    <source>
        <dbReference type="Proteomes" id="UP000534186"/>
    </source>
</evidence>
<protein>
    <submittedName>
        <fullName evidence="1">AcrR family transcriptional regulator</fullName>
    </submittedName>
</protein>
<proteinExistence type="predicted"/>
<dbReference type="InterPro" id="IPR009057">
    <property type="entry name" value="Homeodomain-like_sf"/>
</dbReference>
<dbReference type="AlphaFoldDB" id="A0A7Y9NJZ5"/>
<dbReference type="Gene3D" id="1.10.357.10">
    <property type="entry name" value="Tetracycline Repressor, domain 2"/>
    <property type="match status" value="1"/>
</dbReference>
<dbReference type="SUPFAM" id="SSF46689">
    <property type="entry name" value="Homeodomain-like"/>
    <property type="match status" value="1"/>
</dbReference>
<reference evidence="1 2" key="1">
    <citation type="submission" date="2020-07" db="EMBL/GenBank/DDBJ databases">
        <title>Genomic Encyclopedia of Type Strains, Phase IV (KMG-V): Genome sequencing to study the core and pangenomes of soil and plant-associated prokaryotes.</title>
        <authorList>
            <person name="Whitman W."/>
        </authorList>
    </citation>
    <scope>NUCLEOTIDE SEQUENCE [LARGE SCALE GENOMIC DNA]</scope>
    <source>
        <strain evidence="1 2">M8UP30</strain>
    </source>
</reference>
<accession>A0A7Y9NJZ5</accession>
<organism evidence="1 2">
    <name type="scientific">Tunturiibacter lichenicola</name>
    <dbReference type="NCBI Taxonomy" id="2051959"/>
    <lineage>
        <taxon>Bacteria</taxon>
        <taxon>Pseudomonadati</taxon>
        <taxon>Acidobacteriota</taxon>
        <taxon>Terriglobia</taxon>
        <taxon>Terriglobales</taxon>
        <taxon>Acidobacteriaceae</taxon>
        <taxon>Tunturiibacter</taxon>
    </lineage>
</organism>
<dbReference type="EMBL" id="JACCCV010000001">
    <property type="protein sequence ID" value="NYF50800.1"/>
    <property type="molecule type" value="Genomic_DNA"/>
</dbReference>
<evidence type="ECO:0000313" key="1">
    <source>
        <dbReference type="EMBL" id="NYF50800.1"/>
    </source>
</evidence>
<sequence>MAKKETTDHSDLIESCLGAFIRSGTLDLSLDQLASAVGISKRMLVHYFGGREAIEERAMTLLENRLRAQFAPESFPAGIAAQTVLNALWDRTTNPESKGVLLLVMDLSRRAWNGSPRAKSFYREQQRLWVELLLRYLPNKDAVEEVLQSFQGAVLAYLITGNPEPGRRMLNRLCTRLETRRKSAKETKQHRIG</sequence>
<name>A0A7Y9NJZ5_9BACT</name>